<comment type="caution">
    <text evidence="1">The sequence shown here is derived from an EMBL/GenBank/DDBJ whole genome shotgun (WGS) entry which is preliminary data.</text>
</comment>
<dbReference type="EMBL" id="CAJPIJ010000184">
    <property type="protein sequence ID" value="CAG2006538.1"/>
    <property type="molecule type" value="Genomic_DNA"/>
</dbReference>
<gene>
    <name evidence="1" type="ORF">MDCFG202_LOCUS518778</name>
</gene>
<dbReference type="Pfam" id="PF06985">
    <property type="entry name" value="HET"/>
    <property type="match status" value="1"/>
</dbReference>
<proteinExistence type="predicted"/>
<accession>A0A2H3GTU7</accession>
<protein>
    <submittedName>
        <fullName evidence="1">Uncharacterized protein</fullName>
    </submittedName>
</protein>
<reference evidence="1" key="1">
    <citation type="submission" date="2021-03" db="EMBL/GenBank/DDBJ databases">
        <authorList>
            <person name="Alouane T."/>
            <person name="Langin T."/>
            <person name="Bonhomme L."/>
        </authorList>
    </citation>
    <scope>NUCLEOTIDE SEQUENCE</scope>
    <source>
        <strain evidence="1">MDC_Fg202</strain>
    </source>
</reference>
<dbReference type="PANTHER" id="PTHR33112:SF16">
    <property type="entry name" value="HETEROKARYON INCOMPATIBILITY DOMAIN-CONTAINING PROTEIN"/>
    <property type="match status" value="1"/>
</dbReference>
<dbReference type="InterPro" id="IPR010730">
    <property type="entry name" value="HET"/>
</dbReference>
<sequence>MSLCQVCRQALPSFPIPNDDRSLVTASLPDISNWSESFFDGQWILTAHFLLHASWESLKTSISNDCPLCWTIWRCIRSSPVASPNDETITNFNAQIFNLACEPNDAAYTLDIRLAGLGLKIKDLRLAVWKTTEKWYLDTEKIFPIADQHTPASVAKLAKRWINVCQEKHSNCLKQASPPDTAKMPTRLLDLGDINSDTWRIHERPKHVPYIALSHRWSHETPTLLTSNYHNYSDCQPDSILPQTYQDIVSICRHMGIRYLWIDSLCIIQDDGGFEFRQEAPLMMDIYQFAFLTLTICWGFPGLGVFRKCRPRSIPRHKPTVSYHRPDSVAQTDECVFVEHRDASDLQVDVDHAPLNNRAWVLQERCLSRRLLYLGNEQLYWECNGCTGSEVSPDLHCPAHRRADTGRQSMVDLTGPDRDTHWSWVLSKYTGYDLTFEQDRLIAISGLAKLIASKTGDSYLGGIWLESWMQDLLWEPATGPDSKQRVEDTSDSTTRRMPRPSWSWLAFPGSVMSGRMIRRGPKISLTAPNSYQSKELKPLALLSQTIVTPPESDHFASFDRAVLKIRGLLLPVKFTGTPPNTGQPCYFRHEHGVTLLAACLDYMQLRACNQQDGTYTPIRFCFSKTVVFSSQYFLLPLYQYHWARGFDDPGIKATLVYGLVVQEVLNKGSREFIRIGTWNEDFYSSQLSPVISNTIVKNGVGKVSILRDGNLTFTERTFDSRIGEYGVATSSSKVAFPRIFVDNLLMHGSNTEQVGDNTGSAGSKTYATVQCSLLPHFTTAEWATISLV</sequence>
<dbReference type="PANTHER" id="PTHR33112">
    <property type="entry name" value="DOMAIN PROTEIN, PUTATIVE-RELATED"/>
    <property type="match status" value="1"/>
</dbReference>
<evidence type="ECO:0000313" key="1">
    <source>
        <dbReference type="EMBL" id="CAG2006538.1"/>
    </source>
</evidence>
<dbReference type="Proteomes" id="UP000746612">
    <property type="component" value="Unassembled WGS sequence"/>
</dbReference>
<organism evidence="1 2">
    <name type="scientific">Gibberella zeae</name>
    <name type="common">Wheat head blight fungus</name>
    <name type="synonym">Fusarium graminearum</name>
    <dbReference type="NCBI Taxonomy" id="5518"/>
    <lineage>
        <taxon>Eukaryota</taxon>
        <taxon>Fungi</taxon>
        <taxon>Dikarya</taxon>
        <taxon>Ascomycota</taxon>
        <taxon>Pezizomycotina</taxon>
        <taxon>Sordariomycetes</taxon>
        <taxon>Hypocreomycetidae</taxon>
        <taxon>Hypocreales</taxon>
        <taxon>Nectriaceae</taxon>
        <taxon>Fusarium</taxon>
    </lineage>
</organism>
<evidence type="ECO:0000313" key="2">
    <source>
        <dbReference type="Proteomes" id="UP000746612"/>
    </source>
</evidence>
<dbReference type="AlphaFoldDB" id="A0A2H3GTU7"/>
<name>A0A2H3GTU7_GIBZA</name>